<dbReference type="AlphaFoldDB" id="A0A438BJ31"/>
<dbReference type="Proteomes" id="UP000286208">
    <property type="component" value="Unassembled WGS sequence"/>
</dbReference>
<dbReference type="RefSeq" id="WP_127914185.1">
    <property type="nucleotide sequence ID" value="NZ_RKLP01000001.1"/>
</dbReference>
<dbReference type="InterPro" id="IPR005471">
    <property type="entry name" value="Tscrpt_reg_IclR_N"/>
</dbReference>
<keyword evidence="2" id="KW-0238">DNA-binding</keyword>
<evidence type="ECO:0000313" key="7">
    <source>
        <dbReference type="Proteomes" id="UP000286208"/>
    </source>
</evidence>
<dbReference type="OrthoDB" id="60629at2"/>
<dbReference type="InterPro" id="IPR050707">
    <property type="entry name" value="HTH_MetabolicPath_Reg"/>
</dbReference>
<dbReference type="Gene3D" id="3.30.450.40">
    <property type="match status" value="1"/>
</dbReference>
<dbReference type="GO" id="GO:0003700">
    <property type="term" value="F:DNA-binding transcription factor activity"/>
    <property type="evidence" value="ECO:0007669"/>
    <property type="project" value="TreeGrafter"/>
</dbReference>
<dbReference type="SUPFAM" id="SSF55781">
    <property type="entry name" value="GAF domain-like"/>
    <property type="match status" value="1"/>
</dbReference>
<accession>A0A438BJ31</accession>
<feature type="domain" description="IclR-ED" evidence="5">
    <location>
        <begin position="74"/>
        <end position="257"/>
    </location>
</feature>
<name>A0A438BJ31_9NOCA</name>
<dbReference type="PROSITE" id="PS51077">
    <property type="entry name" value="HTH_ICLR"/>
    <property type="match status" value="1"/>
</dbReference>
<evidence type="ECO:0000259" key="5">
    <source>
        <dbReference type="PROSITE" id="PS51078"/>
    </source>
</evidence>
<evidence type="ECO:0000256" key="1">
    <source>
        <dbReference type="ARBA" id="ARBA00023015"/>
    </source>
</evidence>
<evidence type="ECO:0000313" key="6">
    <source>
        <dbReference type="EMBL" id="RVW11083.1"/>
    </source>
</evidence>
<evidence type="ECO:0000256" key="3">
    <source>
        <dbReference type="ARBA" id="ARBA00023163"/>
    </source>
</evidence>
<evidence type="ECO:0000259" key="4">
    <source>
        <dbReference type="PROSITE" id="PS51077"/>
    </source>
</evidence>
<feature type="domain" description="HTH iclR-type" evidence="4">
    <location>
        <begin position="13"/>
        <end position="73"/>
    </location>
</feature>
<evidence type="ECO:0000256" key="2">
    <source>
        <dbReference type="ARBA" id="ARBA00023125"/>
    </source>
</evidence>
<keyword evidence="1" id="KW-0805">Transcription regulation</keyword>
<protein>
    <submittedName>
        <fullName evidence="6">IclR family transcriptional regulator</fullName>
    </submittedName>
</protein>
<organism evidence="6 7">
    <name type="scientific">Prescottella agglutinans</name>
    <dbReference type="NCBI Taxonomy" id="1644129"/>
    <lineage>
        <taxon>Bacteria</taxon>
        <taxon>Bacillati</taxon>
        <taxon>Actinomycetota</taxon>
        <taxon>Actinomycetes</taxon>
        <taxon>Mycobacteriales</taxon>
        <taxon>Nocardiaceae</taxon>
        <taxon>Prescottella</taxon>
    </lineage>
</organism>
<dbReference type="Pfam" id="PF01614">
    <property type="entry name" value="IclR_C"/>
    <property type="match status" value="1"/>
</dbReference>
<dbReference type="InterPro" id="IPR036390">
    <property type="entry name" value="WH_DNA-bd_sf"/>
</dbReference>
<dbReference type="PANTHER" id="PTHR30136:SF24">
    <property type="entry name" value="HTH-TYPE TRANSCRIPTIONAL REPRESSOR ALLR"/>
    <property type="match status" value="1"/>
</dbReference>
<sequence>MTTPSPSDRQIPNTVLGKVVTVLDAFTADDHWVGFTELVHRTGLNKTTLHRLLAELVATRLIDRTPRGYRLGRHLFELGMRASVERGLIEVATPFLEDLRERTRETVHLGVLEGDEVVYVAKIGGHRQAESPSRIGGRMPLYCTAIGKAMLAHSASELKTRTLAGPLPRRTPRTITVPGILARQLDAVAESGVSFEYEESAVGIVCVAAAILDADDRPLAGVSVTGPATRFRPEAHANQVRAAAAGIAATLARRDNLRQD</sequence>
<dbReference type="Pfam" id="PF09339">
    <property type="entry name" value="HTH_IclR"/>
    <property type="match status" value="1"/>
</dbReference>
<gene>
    <name evidence="6" type="ORF">EGT67_01005</name>
</gene>
<dbReference type="Gene3D" id="1.10.10.10">
    <property type="entry name" value="Winged helix-like DNA-binding domain superfamily/Winged helix DNA-binding domain"/>
    <property type="match status" value="1"/>
</dbReference>
<dbReference type="PROSITE" id="PS51078">
    <property type="entry name" value="ICLR_ED"/>
    <property type="match status" value="1"/>
</dbReference>
<dbReference type="EMBL" id="RKLP01000001">
    <property type="protein sequence ID" value="RVW11083.1"/>
    <property type="molecule type" value="Genomic_DNA"/>
</dbReference>
<comment type="caution">
    <text evidence="6">The sequence shown here is derived from an EMBL/GenBank/DDBJ whole genome shotgun (WGS) entry which is preliminary data.</text>
</comment>
<keyword evidence="7" id="KW-1185">Reference proteome</keyword>
<dbReference type="PANTHER" id="PTHR30136">
    <property type="entry name" value="HELIX-TURN-HELIX TRANSCRIPTIONAL REGULATOR, ICLR FAMILY"/>
    <property type="match status" value="1"/>
</dbReference>
<keyword evidence="3" id="KW-0804">Transcription</keyword>
<dbReference type="InterPro" id="IPR029016">
    <property type="entry name" value="GAF-like_dom_sf"/>
</dbReference>
<dbReference type="SUPFAM" id="SSF46785">
    <property type="entry name" value="Winged helix' DNA-binding domain"/>
    <property type="match status" value="1"/>
</dbReference>
<dbReference type="GO" id="GO:0045892">
    <property type="term" value="P:negative regulation of DNA-templated transcription"/>
    <property type="evidence" value="ECO:0007669"/>
    <property type="project" value="TreeGrafter"/>
</dbReference>
<dbReference type="InterPro" id="IPR014757">
    <property type="entry name" value="Tscrpt_reg_IclR_C"/>
</dbReference>
<dbReference type="GO" id="GO:0003677">
    <property type="term" value="F:DNA binding"/>
    <property type="evidence" value="ECO:0007669"/>
    <property type="project" value="UniProtKB-KW"/>
</dbReference>
<proteinExistence type="predicted"/>
<dbReference type="SMART" id="SM00346">
    <property type="entry name" value="HTH_ICLR"/>
    <property type="match status" value="1"/>
</dbReference>
<dbReference type="InterPro" id="IPR036388">
    <property type="entry name" value="WH-like_DNA-bd_sf"/>
</dbReference>
<reference evidence="6 7" key="1">
    <citation type="submission" date="2018-11" db="EMBL/GenBank/DDBJ databases">
        <title>Rhodococcus spongicola sp. nov. and Rhodococcus xishaensis sp. nov. from marine sponges.</title>
        <authorList>
            <person name="Li L."/>
            <person name="Lin H.W."/>
        </authorList>
    </citation>
    <scope>NUCLEOTIDE SEQUENCE [LARGE SCALE GENOMIC DNA]</scope>
    <source>
        <strain evidence="6 7">CCTCC AB2014297</strain>
    </source>
</reference>